<sequence>MFSRHFSQACSCGLHNGLVCFVGLGFPSLQYVLIQLRWKTGVALRFKPIGNASATGWMRNGD</sequence>
<accession>A0A5E6M7V6</accession>
<proteinExistence type="predicted"/>
<keyword evidence="2" id="KW-1185">Reference proteome</keyword>
<name>A0A5E6M7V6_9BACT</name>
<protein>
    <submittedName>
        <fullName evidence="1">Uncharacterized protein</fullName>
    </submittedName>
</protein>
<dbReference type="AlphaFoldDB" id="A0A5E6M7V6"/>
<gene>
    <name evidence="1" type="ORF">MAMT_00103</name>
</gene>
<evidence type="ECO:0000313" key="1">
    <source>
        <dbReference type="EMBL" id="VVM04470.1"/>
    </source>
</evidence>
<dbReference type="EMBL" id="CABFVA020000004">
    <property type="protein sequence ID" value="VVM04470.1"/>
    <property type="molecule type" value="Genomic_DNA"/>
</dbReference>
<dbReference type="Proteomes" id="UP000334923">
    <property type="component" value="Unassembled WGS sequence"/>
</dbReference>
<evidence type="ECO:0000313" key="2">
    <source>
        <dbReference type="Proteomes" id="UP000334923"/>
    </source>
</evidence>
<reference evidence="1 2" key="1">
    <citation type="submission" date="2019-09" db="EMBL/GenBank/DDBJ databases">
        <authorList>
            <person name="Cremers G."/>
        </authorList>
    </citation>
    <scope>NUCLEOTIDE SEQUENCE [LARGE SCALE GENOMIC DNA]</scope>
    <source>
        <strain evidence="1">4A</strain>
    </source>
</reference>
<organism evidence="1 2">
    <name type="scientific">Methylacidimicrobium tartarophylax</name>
    <dbReference type="NCBI Taxonomy" id="1041768"/>
    <lineage>
        <taxon>Bacteria</taxon>
        <taxon>Pseudomonadati</taxon>
        <taxon>Verrucomicrobiota</taxon>
        <taxon>Methylacidimicrobium</taxon>
    </lineage>
</organism>